<evidence type="ECO:0000313" key="2">
    <source>
        <dbReference type="EMBL" id="MPD01277.1"/>
    </source>
</evidence>
<evidence type="ECO:0000256" key="1">
    <source>
        <dbReference type="SAM" id="MobiDB-lite"/>
    </source>
</evidence>
<gene>
    <name evidence="2" type="ORF">E2C01_096796</name>
</gene>
<dbReference type="Proteomes" id="UP000324222">
    <property type="component" value="Unassembled WGS sequence"/>
</dbReference>
<organism evidence="2 3">
    <name type="scientific">Portunus trituberculatus</name>
    <name type="common">Swimming crab</name>
    <name type="synonym">Neptunus trituberculatus</name>
    <dbReference type="NCBI Taxonomy" id="210409"/>
    <lineage>
        <taxon>Eukaryota</taxon>
        <taxon>Metazoa</taxon>
        <taxon>Ecdysozoa</taxon>
        <taxon>Arthropoda</taxon>
        <taxon>Crustacea</taxon>
        <taxon>Multicrustacea</taxon>
        <taxon>Malacostraca</taxon>
        <taxon>Eumalacostraca</taxon>
        <taxon>Eucarida</taxon>
        <taxon>Decapoda</taxon>
        <taxon>Pleocyemata</taxon>
        <taxon>Brachyura</taxon>
        <taxon>Eubrachyura</taxon>
        <taxon>Portunoidea</taxon>
        <taxon>Portunidae</taxon>
        <taxon>Portuninae</taxon>
        <taxon>Portunus</taxon>
    </lineage>
</organism>
<reference evidence="2 3" key="1">
    <citation type="submission" date="2019-05" db="EMBL/GenBank/DDBJ databases">
        <title>Another draft genome of Portunus trituberculatus and its Hox gene families provides insights of decapod evolution.</title>
        <authorList>
            <person name="Jeong J.-H."/>
            <person name="Song I."/>
            <person name="Kim S."/>
            <person name="Choi T."/>
            <person name="Kim D."/>
            <person name="Ryu S."/>
            <person name="Kim W."/>
        </authorList>
    </citation>
    <scope>NUCLEOTIDE SEQUENCE [LARGE SCALE GENOMIC DNA]</scope>
    <source>
        <tissue evidence="2">Muscle</tissue>
    </source>
</reference>
<name>A0A5B7K416_PORTR</name>
<evidence type="ECO:0000313" key="3">
    <source>
        <dbReference type="Proteomes" id="UP000324222"/>
    </source>
</evidence>
<dbReference type="EMBL" id="VSRR010126402">
    <property type="protein sequence ID" value="MPD01277.1"/>
    <property type="molecule type" value="Genomic_DNA"/>
</dbReference>
<protein>
    <submittedName>
        <fullName evidence="2">Uncharacterized protein</fullName>
    </submittedName>
</protein>
<sequence length="48" mass="5673">MFIVMQDMPKKTLSHPQQFDLPSQDNTERLSHIHNIHNNSTFHPEPPH</sequence>
<feature type="compositionally biased region" description="Polar residues" evidence="1">
    <location>
        <begin position="14"/>
        <end position="25"/>
    </location>
</feature>
<feature type="region of interest" description="Disordered" evidence="1">
    <location>
        <begin position="1"/>
        <end position="27"/>
    </location>
</feature>
<keyword evidence="3" id="KW-1185">Reference proteome</keyword>
<proteinExistence type="predicted"/>
<dbReference type="AlphaFoldDB" id="A0A5B7K416"/>
<comment type="caution">
    <text evidence="2">The sequence shown here is derived from an EMBL/GenBank/DDBJ whole genome shotgun (WGS) entry which is preliminary data.</text>
</comment>
<accession>A0A5B7K416</accession>